<dbReference type="EMBL" id="EU197055">
    <property type="protein sequence ID" value="ABY63035.1"/>
    <property type="molecule type" value="Genomic_DNA"/>
</dbReference>
<organismHost>
    <name type="scientific">Pseudomonas chlororaphis</name>
    <dbReference type="NCBI Taxonomy" id="587753"/>
</organismHost>
<proteinExistence type="predicted"/>
<sequence length="145" mass="16403">MEATLTITREGSMYADFLMDSAPVGFEDCLEKSELLRRLHWGQAFAELGEPITDNLIGDPVATLRRIHCLEERNICAHVTMRVMDLSGDHLRAFFKPYGPMADKLRGLWLTNPTGLKAKFRYIQANNDEGDLTVTNIYGIDVIQN</sequence>
<keyword evidence="2" id="KW-1185">Reference proteome</keyword>
<reference evidence="1 2" key="1">
    <citation type="journal article" date="2008" name="Virology">
        <title>Characterization of Pseudomonas chlororaphis myovirus 201varphi2-1 via genomic sequencing, mass spectrometry, and electron microscopy.</title>
        <authorList>
            <person name="Thomas J.A."/>
            <person name="Rolando M.R."/>
            <person name="Carroll C.A."/>
            <person name="Shen P.S."/>
            <person name="Belnap D.M."/>
            <person name="Weintraub S.T."/>
            <person name="Serwer P."/>
            <person name="Hardies S.C."/>
        </authorList>
    </citation>
    <scope>NUCLEOTIDE SEQUENCE</scope>
</reference>
<organism evidence="1 2">
    <name type="scientific">Pseudomonas phage 201phi2-1</name>
    <name type="common">Pseudomonas chlororaphis phage 201phi2-1</name>
    <dbReference type="NCBI Taxonomy" id="198110"/>
    <lineage>
        <taxon>Viruses</taxon>
        <taxon>Duplodnaviria</taxon>
        <taxon>Heunggongvirae</taxon>
        <taxon>Uroviricota</taxon>
        <taxon>Caudoviricetes</taxon>
        <taxon>Chimalliviridae</taxon>
        <taxon>Serwervirus</taxon>
        <taxon>Serwervirus 201phi21</taxon>
    </lineage>
</organism>
<dbReference type="Proteomes" id="UP000002421">
    <property type="component" value="Segment"/>
</dbReference>
<name>B3FJ68_BP201</name>
<gene>
    <name evidence="1" type="ORF">201phi2-1p206</name>
</gene>
<evidence type="ECO:0000313" key="2">
    <source>
        <dbReference type="Proteomes" id="UP000002421"/>
    </source>
</evidence>
<dbReference type="RefSeq" id="YP_001956929.1">
    <property type="nucleotide sequence ID" value="NC_010821.1"/>
</dbReference>
<evidence type="ECO:0000313" key="1">
    <source>
        <dbReference type="EMBL" id="ABY63035.1"/>
    </source>
</evidence>
<protein>
    <submittedName>
        <fullName evidence="1">Uncharacterized protein</fullName>
    </submittedName>
</protein>
<accession>B3FJ68</accession>
<dbReference type="KEGG" id="vg:6372413"/>